<name>A0A367ZJ12_9BACT</name>
<reference evidence="1 2" key="1">
    <citation type="submission" date="2018-05" db="EMBL/GenBank/DDBJ databases">
        <title>A metagenomic window into the 2 km-deep terrestrial subsurface aquifer revealed taxonomically and functionally diverse microbial community comprising novel uncultured bacterial lineages.</title>
        <authorList>
            <person name="Kadnikov V.V."/>
            <person name="Mardanov A.V."/>
            <person name="Beletsky A.V."/>
            <person name="Banks D."/>
            <person name="Pimenov N.V."/>
            <person name="Frank Y.A."/>
            <person name="Karnachuk O.V."/>
            <person name="Ravin N.V."/>
        </authorList>
    </citation>
    <scope>NUCLEOTIDE SEQUENCE [LARGE SCALE GENOMIC DNA]</scope>
    <source>
        <strain evidence="1">BY5</strain>
    </source>
</reference>
<protein>
    <recommendedName>
        <fullName evidence="3">GNAT family N-acetyltransferase</fullName>
    </recommendedName>
</protein>
<gene>
    <name evidence="1" type="ORF">OZSIB_1772</name>
</gene>
<evidence type="ECO:0008006" key="3">
    <source>
        <dbReference type="Google" id="ProtNLM"/>
    </source>
</evidence>
<proteinExistence type="predicted"/>
<dbReference type="AlphaFoldDB" id="A0A367ZJ12"/>
<evidence type="ECO:0000313" key="2">
    <source>
        <dbReference type="Proteomes" id="UP000252355"/>
    </source>
</evidence>
<evidence type="ECO:0000313" key="1">
    <source>
        <dbReference type="EMBL" id="RCK78123.1"/>
    </source>
</evidence>
<organism evidence="1 2">
    <name type="scientific">Candidatus Ozemobacter sibiricus</name>
    <dbReference type="NCBI Taxonomy" id="2268124"/>
    <lineage>
        <taxon>Bacteria</taxon>
        <taxon>Candidatus Ozemobacteria</taxon>
        <taxon>Candidatus Ozemobacterales</taxon>
        <taxon>Candidatus Ozemobacteraceae</taxon>
        <taxon>Candidatus Ozemobacter</taxon>
    </lineage>
</organism>
<dbReference type="Proteomes" id="UP000252355">
    <property type="component" value="Unassembled WGS sequence"/>
</dbReference>
<accession>A0A367ZJ12</accession>
<comment type="caution">
    <text evidence="1">The sequence shown here is derived from an EMBL/GenBank/DDBJ whole genome shotgun (WGS) entry which is preliminary data.</text>
</comment>
<sequence length="244" mass="28281">MDIDRHEPPAGEELYGRILEVTDLSIGLIEEMFWLMDRYFFVDRVAFERDLSRKDWVLLLRDRRNVVRGFTSLKLIKSEWEGRPVQALYSGDTVIQREFWGSLELPRIWGRFMLERIAAAGDVPLYWFLLSSGYKTYRFLPVFFKEFYPCCDQPTPPAMAALLDHFGTLLFGSEYHPDTGTVHLSNPTPLREGVAEVTAERLADPHVAFFVKRNPDHTKGVELACLAPLRADNLRPYIRRVLKA</sequence>
<dbReference type="EMBL" id="QOQW01000027">
    <property type="protein sequence ID" value="RCK78123.1"/>
    <property type="molecule type" value="Genomic_DNA"/>
</dbReference>